<dbReference type="FunFam" id="3.80.10.10:FF:000233">
    <property type="entry name" value="Leucine-rich repeat receptor-like protein kinase TDR"/>
    <property type="match status" value="1"/>
</dbReference>
<dbReference type="InterPro" id="IPR013210">
    <property type="entry name" value="LRR_N_plant-typ"/>
</dbReference>
<dbReference type="GO" id="GO:0009791">
    <property type="term" value="P:post-embryonic development"/>
    <property type="evidence" value="ECO:0007669"/>
    <property type="project" value="UniProtKB-ARBA"/>
</dbReference>
<evidence type="ECO:0000313" key="20">
    <source>
        <dbReference type="Proteomes" id="UP001141806"/>
    </source>
</evidence>
<dbReference type="AlphaFoldDB" id="A0A9Q0QNM3"/>
<evidence type="ECO:0000256" key="10">
    <source>
        <dbReference type="ARBA" id="ARBA00022840"/>
    </source>
</evidence>
<evidence type="ECO:0000256" key="11">
    <source>
        <dbReference type="ARBA" id="ARBA00022989"/>
    </source>
</evidence>
<keyword evidence="5 16" id="KW-0812">Transmembrane</keyword>
<dbReference type="PROSITE" id="PS50011">
    <property type="entry name" value="PROTEIN_KINASE_DOM"/>
    <property type="match status" value="1"/>
</dbReference>
<keyword evidence="13" id="KW-0675">Receptor</keyword>
<keyword evidence="12 16" id="KW-0472">Membrane</keyword>
<keyword evidence="7" id="KW-0677">Repeat</keyword>
<dbReference type="InterPro" id="IPR008271">
    <property type="entry name" value="Ser/Thr_kinase_AS"/>
</dbReference>
<evidence type="ECO:0000256" key="8">
    <source>
        <dbReference type="ARBA" id="ARBA00022741"/>
    </source>
</evidence>
<evidence type="ECO:0000313" key="19">
    <source>
        <dbReference type="EMBL" id="KAJ4966265.1"/>
    </source>
</evidence>
<dbReference type="PANTHER" id="PTHR27000">
    <property type="entry name" value="LEUCINE-RICH REPEAT RECEPTOR-LIKE PROTEIN KINASE FAMILY PROTEIN-RELATED"/>
    <property type="match status" value="1"/>
</dbReference>
<evidence type="ECO:0000256" key="13">
    <source>
        <dbReference type="ARBA" id="ARBA00023170"/>
    </source>
</evidence>
<dbReference type="Pfam" id="PF00069">
    <property type="entry name" value="Pkinase"/>
    <property type="match status" value="1"/>
</dbReference>
<comment type="caution">
    <text evidence="19">The sequence shown here is derived from an EMBL/GenBank/DDBJ whole genome shotgun (WGS) entry which is preliminary data.</text>
</comment>
<protein>
    <recommendedName>
        <fullName evidence="18">Protein kinase domain-containing protein</fullName>
    </recommendedName>
</protein>
<dbReference type="InterPro" id="IPR001611">
    <property type="entry name" value="Leu-rich_rpt"/>
</dbReference>
<evidence type="ECO:0000256" key="2">
    <source>
        <dbReference type="ARBA" id="ARBA00008684"/>
    </source>
</evidence>
<evidence type="ECO:0000256" key="17">
    <source>
        <dbReference type="SAM" id="SignalP"/>
    </source>
</evidence>
<dbReference type="InterPro" id="IPR011009">
    <property type="entry name" value="Kinase-like_dom_sf"/>
</dbReference>
<reference evidence="19" key="1">
    <citation type="journal article" date="2023" name="Plant J.">
        <title>The genome of the king protea, Protea cynaroides.</title>
        <authorList>
            <person name="Chang J."/>
            <person name="Duong T.A."/>
            <person name="Schoeman C."/>
            <person name="Ma X."/>
            <person name="Roodt D."/>
            <person name="Barker N."/>
            <person name="Li Z."/>
            <person name="Van de Peer Y."/>
            <person name="Mizrachi E."/>
        </authorList>
    </citation>
    <scope>NUCLEOTIDE SEQUENCE</scope>
    <source>
        <tissue evidence="19">Young leaves</tissue>
    </source>
</reference>
<keyword evidence="8 15" id="KW-0547">Nucleotide-binding</keyword>
<keyword evidence="6 17" id="KW-0732">Signal</keyword>
<dbReference type="FunFam" id="1.10.510.10:FF:001424">
    <property type="entry name" value="Protein kinase superfamily protein"/>
    <property type="match status" value="1"/>
</dbReference>
<dbReference type="Pfam" id="PF00560">
    <property type="entry name" value="LRR_1"/>
    <property type="match status" value="4"/>
</dbReference>
<keyword evidence="11 16" id="KW-1133">Transmembrane helix</keyword>
<evidence type="ECO:0000256" key="12">
    <source>
        <dbReference type="ARBA" id="ARBA00023136"/>
    </source>
</evidence>
<dbReference type="PROSITE" id="PS00108">
    <property type="entry name" value="PROTEIN_KINASE_ST"/>
    <property type="match status" value="1"/>
</dbReference>
<gene>
    <name evidence="19" type="ORF">NE237_018114</name>
</gene>
<dbReference type="GO" id="GO:0005886">
    <property type="term" value="C:plasma membrane"/>
    <property type="evidence" value="ECO:0007669"/>
    <property type="project" value="UniProtKB-SubCell"/>
</dbReference>
<feature type="domain" description="Protein kinase" evidence="18">
    <location>
        <begin position="694"/>
        <end position="958"/>
    </location>
</feature>
<evidence type="ECO:0000256" key="3">
    <source>
        <dbReference type="ARBA" id="ARBA00022614"/>
    </source>
</evidence>
<comment type="subcellular location">
    <subcellularLocation>
        <location evidence="1">Cell membrane</location>
        <topology evidence="1">Single-pass membrane protein</topology>
    </subcellularLocation>
</comment>
<accession>A0A9Q0QNM3</accession>
<dbReference type="EMBL" id="JAMYWD010000007">
    <property type="protein sequence ID" value="KAJ4966265.1"/>
    <property type="molecule type" value="Genomic_DNA"/>
</dbReference>
<dbReference type="SUPFAM" id="SSF52058">
    <property type="entry name" value="L domain-like"/>
    <property type="match status" value="2"/>
</dbReference>
<comment type="similarity">
    <text evidence="2">Belongs to the protein kinase superfamily. Ser/Thr protein kinase family.</text>
</comment>
<keyword evidence="10 15" id="KW-0067">ATP-binding</keyword>
<keyword evidence="9" id="KW-0418">Kinase</keyword>
<dbReference type="Pfam" id="PF08263">
    <property type="entry name" value="LRRNT_2"/>
    <property type="match status" value="1"/>
</dbReference>
<evidence type="ECO:0000256" key="1">
    <source>
        <dbReference type="ARBA" id="ARBA00004162"/>
    </source>
</evidence>
<organism evidence="19 20">
    <name type="scientific">Protea cynaroides</name>
    <dbReference type="NCBI Taxonomy" id="273540"/>
    <lineage>
        <taxon>Eukaryota</taxon>
        <taxon>Viridiplantae</taxon>
        <taxon>Streptophyta</taxon>
        <taxon>Embryophyta</taxon>
        <taxon>Tracheophyta</taxon>
        <taxon>Spermatophyta</taxon>
        <taxon>Magnoliopsida</taxon>
        <taxon>Proteales</taxon>
        <taxon>Proteaceae</taxon>
        <taxon>Protea</taxon>
    </lineage>
</organism>
<keyword evidence="3" id="KW-0433">Leucine-rich repeat</keyword>
<feature type="chain" id="PRO_5040113528" description="Protein kinase domain-containing protein" evidence="17">
    <location>
        <begin position="29"/>
        <end position="967"/>
    </location>
</feature>
<keyword evidence="20" id="KW-1185">Reference proteome</keyword>
<dbReference type="Gene3D" id="3.30.200.20">
    <property type="entry name" value="Phosphorylase Kinase, domain 1"/>
    <property type="match status" value="1"/>
</dbReference>
<dbReference type="PANTHER" id="PTHR27000:SF772">
    <property type="entry name" value="LRR RECEPTOR-LIKE SERINE_THREONINE-PROTEIN KINASE HSL2"/>
    <property type="match status" value="1"/>
</dbReference>
<dbReference type="PROSITE" id="PS00107">
    <property type="entry name" value="PROTEIN_KINASE_ATP"/>
    <property type="match status" value="1"/>
</dbReference>
<dbReference type="InterPro" id="IPR055414">
    <property type="entry name" value="LRR_R13L4/SHOC2-like"/>
</dbReference>
<evidence type="ECO:0000256" key="14">
    <source>
        <dbReference type="ARBA" id="ARBA00023180"/>
    </source>
</evidence>
<dbReference type="OrthoDB" id="2021138at2759"/>
<dbReference type="GO" id="GO:0004672">
    <property type="term" value="F:protein kinase activity"/>
    <property type="evidence" value="ECO:0007669"/>
    <property type="project" value="InterPro"/>
</dbReference>
<evidence type="ECO:0000256" key="5">
    <source>
        <dbReference type="ARBA" id="ARBA00022692"/>
    </source>
</evidence>
<dbReference type="GO" id="GO:0005524">
    <property type="term" value="F:ATP binding"/>
    <property type="evidence" value="ECO:0007669"/>
    <property type="project" value="UniProtKB-UniRule"/>
</dbReference>
<dbReference type="SMART" id="SM00220">
    <property type="entry name" value="S_TKc"/>
    <property type="match status" value="1"/>
</dbReference>
<name>A0A9Q0QNM3_9MAGN</name>
<keyword evidence="4" id="KW-0808">Transferase</keyword>
<evidence type="ECO:0000256" key="7">
    <source>
        <dbReference type="ARBA" id="ARBA00022737"/>
    </source>
</evidence>
<dbReference type="InterPro" id="IPR017441">
    <property type="entry name" value="Protein_kinase_ATP_BS"/>
</dbReference>
<feature type="transmembrane region" description="Helical" evidence="16">
    <location>
        <begin position="634"/>
        <end position="657"/>
    </location>
</feature>
<dbReference type="InterPro" id="IPR032675">
    <property type="entry name" value="LRR_dom_sf"/>
</dbReference>
<feature type="binding site" evidence="15">
    <location>
        <position position="723"/>
    </location>
    <ligand>
        <name>ATP</name>
        <dbReference type="ChEBI" id="CHEBI:30616"/>
    </ligand>
</feature>
<feature type="signal peptide" evidence="17">
    <location>
        <begin position="1"/>
        <end position="28"/>
    </location>
</feature>
<evidence type="ECO:0000256" key="15">
    <source>
        <dbReference type="PROSITE-ProRule" id="PRU10141"/>
    </source>
</evidence>
<proteinExistence type="inferred from homology"/>
<evidence type="ECO:0000259" key="18">
    <source>
        <dbReference type="PROSITE" id="PS50011"/>
    </source>
</evidence>
<sequence length="967" mass="105911">MTQRQASILIFSVTLLLCLSFLPESSLASDAGILLQTKEAHLQDSAGHLKDWTLVGHHATEAPCSWTGIACDPLTSAVLSVDLSSFSLSGDFPAGFCQIPTLQNLSLADNFLEGTLTSVAISACFQLHNLNLSLNCFVGVLPDFTPEFPTLRSLDLSQNNFSGEIPASFGLFPNLRVLRLFNNLLNGSIPPFLTNLTELVSFDLAYNPFTPSPLPSDIGNLRKLETLWLPSSNLIGEIPVSIGKLVSLKLLDVSNNDLSGRIPHSIGGLKSVQQIELYRNRITGKLPVSLGDLADLVNFDASENNLTGKLPIKFAALHLSSLALNDNHLEGHIPEIIASNPNLAELKLFNNNFSGSLPRDLGLHPNLEQIDVSGNGFSGPFPQYLCFGSNLRRLVAFNNRFFGELSDNYGDCNSLTYVRIFDNELSGEVPLRLWSLPWLGLLEIANNRFQGSIPPTISGALSLTQLLISGNEFTGELPAEICLLQELMVIDASRNRFYGELPPCLTALNSLQKLDLQQNLLSGKIPSNVSSWNQLTELNLSRNRLSGKIPSGLGSLLVLTYLDLSENQLSGGIPIELTKLKLVKFNLSCNNLVGQIPRDFDKNFYLSSLIGNANLCSPDLKPFPLCPKTKSPTVAWFLVAVLAVMILILLVCLLWFYKSCRIEAIGGKEKAKPPLKTTTFHLLRFNEEEILDSLTEDNLIGTGGSGKVYRARLKSGEIVAVKKLREGNRKPETVRAFQSEVETLGRIRHGNIIKLLFSCTGEDCRILGYEYMENGSLGKVLQGEKGGILLDWKTRIAIAVGTAQGLAYLHHDCVPAIVHRDVKSNNILLDGQFCPRVADFGLAKPLQLNVSCVAGSYGYIAPGRRPDDESLSGSKDMVKWVTDAATYSHVEPKGSNNGGSCGDLKLLNIIDPRMKVLSCEHEEIKKVLNVALLCTSAFPMNRPSMRKVIELLKEKRVFHFPVMAVPN</sequence>
<evidence type="ECO:0000256" key="6">
    <source>
        <dbReference type="ARBA" id="ARBA00022729"/>
    </source>
</evidence>
<dbReference type="SUPFAM" id="SSF56112">
    <property type="entry name" value="Protein kinase-like (PK-like)"/>
    <property type="match status" value="1"/>
</dbReference>
<dbReference type="Gene3D" id="1.10.510.10">
    <property type="entry name" value="Transferase(Phosphotransferase) domain 1"/>
    <property type="match status" value="1"/>
</dbReference>
<dbReference type="Proteomes" id="UP001141806">
    <property type="component" value="Unassembled WGS sequence"/>
</dbReference>
<dbReference type="InterPro" id="IPR000719">
    <property type="entry name" value="Prot_kinase_dom"/>
</dbReference>
<evidence type="ECO:0000256" key="16">
    <source>
        <dbReference type="SAM" id="Phobius"/>
    </source>
</evidence>
<dbReference type="Gene3D" id="3.80.10.10">
    <property type="entry name" value="Ribonuclease Inhibitor"/>
    <property type="match status" value="2"/>
</dbReference>
<evidence type="ECO:0000256" key="4">
    <source>
        <dbReference type="ARBA" id="ARBA00022679"/>
    </source>
</evidence>
<keyword evidence="14" id="KW-0325">Glycoprotein</keyword>
<evidence type="ECO:0000256" key="9">
    <source>
        <dbReference type="ARBA" id="ARBA00022777"/>
    </source>
</evidence>
<dbReference type="Pfam" id="PF23598">
    <property type="entry name" value="LRR_14"/>
    <property type="match status" value="1"/>
</dbReference>
<dbReference type="FunFam" id="3.80.10.10:FF:000095">
    <property type="entry name" value="LRR receptor-like serine/threonine-protein kinase GSO1"/>
    <property type="match status" value="1"/>
</dbReference>